<name>A0AAD3RM32_LATJO</name>
<dbReference type="GO" id="GO:0016939">
    <property type="term" value="C:kinesin II complex"/>
    <property type="evidence" value="ECO:0007669"/>
    <property type="project" value="TreeGrafter"/>
</dbReference>
<dbReference type="PANTHER" id="PTHR15605:SF2">
    <property type="entry name" value="KINESIN-ASSOCIATED PROTEIN 3"/>
    <property type="match status" value="1"/>
</dbReference>
<dbReference type="GO" id="GO:0035869">
    <property type="term" value="C:ciliary transition zone"/>
    <property type="evidence" value="ECO:0007669"/>
    <property type="project" value="TreeGrafter"/>
</dbReference>
<comment type="caution">
    <text evidence="2">The sequence shown here is derived from an EMBL/GenBank/DDBJ whole genome shotgun (WGS) entry which is preliminary data.</text>
</comment>
<evidence type="ECO:0000256" key="1">
    <source>
        <dbReference type="SAM" id="MobiDB-lite"/>
    </source>
</evidence>
<dbReference type="GO" id="GO:0007018">
    <property type="term" value="P:microtubule-based movement"/>
    <property type="evidence" value="ECO:0007669"/>
    <property type="project" value="TreeGrafter"/>
</dbReference>
<proteinExistence type="predicted"/>
<gene>
    <name evidence="2" type="ORF">AKAME5_002487200</name>
</gene>
<dbReference type="PANTHER" id="PTHR15605">
    <property type="entry name" value="KINESIN-ASSOCIATED PROTEINS"/>
    <property type="match status" value="1"/>
</dbReference>
<feature type="region of interest" description="Disordered" evidence="1">
    <location>
        <begin position="104"/>
        <end position="139"/>
    </location>
</feature>
<dbReference type="EMBL" id="BRZM01001660">
    <property type="protein sequence ID" value="GLD73547.1"/>
    <property type="molecule type" value="Genomic_DNA"/>
</dbReference>
<sequence>MIQRPLVPLYPESPVIEIGHLIRHQSLNNKWKSWSWGNTAAGASETVCTEQAHHGSQQRAATRRRDRAATVAFRPALSPSPHGQYKTIRKARPQTATTCQITVHSSISPPNPHPHIPSSKSCSSRRLRGRSPLRSPPGAISVPVPATCATTEAEHFLHACHTAAGRKSLTIRSIRVKVPFSQHGCEHWPGKVVEEQAHPRPAYTPGVSSALYYLQNRNHPVEGKLNEEASITRVDEYVELLYEGIPEKIRGSALILQLARNPDNLEELLHNEAALGALARVLREDWKQSVELATIIIYIFFCFS</sequence>
<accession>A0AAD3RM32</accession>
<dbReference type="GO" id="GO:0005930">
    <property type="term" value="C:axoneme"/>
    <property type="evidence" value="ECO:0007669"/>
    <property type="project" value="TreeGrafter"/>
</dbReference>
<dbReference type="GO" id="GO:0019894">
    <property type="term" value="F:kinesin binding"/>
    <property type="evidence" value="ECO:0007669"/>
    <property type="project" value="InterPro"/>
</dbReference>
<dbReference type="AlphaFoldDB" id="A0AAD3RM32"/>
<evidence type="ECO:0000313" key="3">
    <source>
        <dbReference type="Proteomes" id="UP001279410"/>
    </source>
</evidence>
<protein>
    <submittedName>
        <fullName evidence="2">Kinesin-associated protein 3</fullName>
    </submittedName>
</protein>
<dbReference type="InterPro" id="IPR008658">
    <property type="entry name" value="KAP3"/>
</dbReference>
<feature type="region of interest" description="Disordered" evidence="1">
    <location>
        <begin position="49"/>
        <end position="86"/>
    </location>
</feature>
<dbReference type="Proteomes" id="UP001279410">
    <property type="component" value="Unassembled WGS sequence"/>
</dbReference>
<organism evidence="2 3">
    <name type="scientific">Lates japonicus</name>
    <name type="common">Japanese lates</name>
    <dbReference type="NCBI Taxonomy" id="270547"/>
    <lineage>
        <taxon>Eukaryota</taxon>
        <taxon>Metazoa</taxon>
        <taxon>Chordata</taxon>
        <taxon>Craniata</taxon>
        <taxon>Vertebrata</taxon>
        <taxon>Euteleostomi</taxon>
        <taxon>Actinopterygii</taxon>
        <taxon>Neopterygii</taxon>
        <taxon>Teleostei</taxon>
        <taxon>Neoteleostei</taxon>
        <taxon>Acanthomorphata</taxon>
        <taxon>Carangaria</taxon>
        <taxon>Carangaria incertae sedis</taxon>
        <taxon>Centropomidae</taxon>
        <taxon>Lates</taxon>
    </lineage>
</organism>
<feature type="non-terminal residue" evidence="2">
    <location>
        <position position="304"/>
    </location>
</feature>
<keyword evidence="3" id="KW-1185">Reference proteome</keyword>
<reference evidence="2" key="1">
    <citation type="submission" date="2022-08" db="EMBL/GenBank/DDBJ databases">
        <title>Genome sequencing of akame (Lates japonicus).</title>
        <authorList>
            <person name="Hashiguchi Y."/>
            <person name="Takahashi H."/>
        </authorList>
    </citation>
    <scope>NUCLEOTIDE SEQUENCE</scope>
    <source>
        <strain evidence="2">Kochi</strain>
    </source>
</reference>
<feature type="compositionally biased region" description="Polar residues" evidence="1">
    <location>
        <begin position="49"/>
        <end position="58"/>
    </location>
</feature>
<dbReference type="GO" id="GO:0044782">
    <property type="term" value="P:cilium organization"/>
    <property type="evidence" value="ECO:0007669"/>
    <property type="project" value="TreeGrafter"/>
</dbReference>
<dbReference type="Pfam" id="PF05804">
    <property type="entry name" value="KAP"/>
    <property type="match status" value="1"/>
</dbReference>
<evidence type="ECO:0000313" key="2">
    <source>
        <dbReference type="EMBL" id="GLD73547.1"/>
    </source>
</evidence>